<dbReference type="Pfam" id="PF00356">
    <property type="entry name" value="LacI"/>
    <property type="match status" value="1"/>
</dbReference>
<dbReference type="PANTHER" id="PTHR30146">
    <property type="entry name" value="LACI-RELATED TRANSCRIPTIONAL REPRESSOR"/>
    <property type="match status" value="1"/>
</dbReference>
<dbReference type="SUPFAM" id="SSF53822">
    <property type="entry name" value="Periplasmic binding protein-like I"/>
    <property type="match status" value="1"/>
</dbReference>
<evidence type="ECO:0000256" key="3">
    <source>
        <dbReference type="ARBA" id="ARBA00023163"/>
    </source>
</evidence>
<organism evidence="5 6">
    <name type="scientific">Devosia ginsengisoli</name>
    <dbReference type="NCBI Taxonomy" id="400770"/>
    <lineage>
        <taxon>Bacteria</taxon>
        <taxon>Pseudomonadati</taxon>
        <taxon>Pseudomonadota</taxon>
        <taxon>Alphaproteobacteria</taxon>
        <taxon>Hyphomicrobiales</taxon>
        <taxon>Devosiaceae</taxon>
        <taxon>Devosia</taxon>
    </lineage>
</organism>
<dbReference type="Pfam" id="PF13377">
    <property type="entry name" value="Peripla_BP_3"/>
    <property type="match status" value="1"/>
</dbReference>
<dbReference type="AlphaFoldDB" id="A0A5B8LXW3"/>
<dbReference type="GO" id="GO:0000976">
    <property type="term" value="F:transcription cis-regulatory region binding"/>
    <property type="evidence" value="ECO:0007669"/>
    <property type="project" value="TreeGrafter"/>
</dbReference>
<dbReference type="GO" id="GO:0003700">
    <property type="term" value="F:DNA-binding transcription factor activity"/>
    <property type="evidence" value="ECO:0007669"/>
    <property type="project" value="TreeGrafter"/>
</dbReference>
<protein>
    <submittedName>
        <fullName evidence="5">LacI family DNA-binding transcriptional regulator</fullName>
    </submittedName>
</protein>
<evidence type="ECO:0000313" key="5">
    <source>
        <dbReference type="EMBL" id="QDZ12886.1"/>
    </source>
</evidence>
<dbReference type="PANTHER" id="PTHR30146:SF33">
    <property type="entry name" value="TRANSCRIPTIONAL REGULATOR"/>
    <property type="match status" value="1"/>
</dbReference>
<gene>
    <name evidence="5" type="ORF">FPZ08_20340</name>
</gene>
<dbReference type="KEGG" id="dea:FPZ08_20340"/>
<dbReference type="InterPro" id="IPR028082">
    <property type="entry name" value="Peripla_BP_I"/>
</dbReference>
<dbReference type="CDD" id="cd01392">
    <property type="entry name" value="HTH_LacI"/>
    <property type="match status" value="1"/>
</dbReference>
<dbReference type="SUPFAM" id="SSF47413">
    <property type="entry name" value="lambda repressor-like DNA-binding domains"/>
    <property type="match status" value="1"/>
</dbReference>
<accession>A0A5B8LXW3</accession>
<dbReference type="InterPro" id="IPR010982">
    <property type="entry name" value="Lambda_DNA-bd_dom_sf"/>
</dbReference>
<reference evidence="5 6" key="1">
    <citation type="submission" date="2019-07" db="EMBL/GenBank/DDBJ databases">
        <title>Full genome sequence of Devosia sp. Gsoil 520.</title>
        <authorList>
            <person name="Im W.-T."/>
        </authorList>
    </citation>
    <scope>NUCLEOTIDE SEQUENCE [LARGE SCALE GENOMIC DNA]</scope>
    <source>
        <strain evidence="5 6">Gsoil 520</strain>
    </source>
</reference>
<dbReference type="SMART" id="SM00354">
    <property type="entry name" value="HTH_LACI"/>
    <property type="match status" value="1"/>
</dbReference>
<name>A0A5B8LXW3_9HYPH</name>
<dbReference type="InterPro" id="IPR046335">
    <property type="entry name" value="LacI/GalR-like_sensor"/>
</dbReference>
<evidence type="ECO:0000313" key="6">
    <source>
        <dbReference type="Proteomes" id="UP000315364"/>
    </source>
</evidence>
<evidence type="ECO:0000256" key="1">
    <source>
        <dbReference type="ARBA" id="ARBA00023015"/>
    </source>
</evidence>
<dbReference type="EMBL" id="CP042304">
    <property type="protein sequence ID" value="QDZ12886.1"/>
    <property type="molecule type" value="Genomic_DNA"/>
</dbReference>
<feature type="domain" description="HTH lacI-type" evidence="4">
    <location>
        <begin position="17"/>
        <end position="70"/>
    </location>
</feature>
<dbReference type="Proteomes" id="UP000315364">
    <property type="component" value="Chromosome"/>
</dbReference>
<proteinExistence type="predicted"/>
<dbReference type="Gene3D" id="3.40.50.2300">
    <property type="match status" value="2"/>
</dbReference>
<keyword evidence="2 5" id="KW-0238">DNA-binding</keyword>
<dbReference type="PROSITE" id="PS50932">
    <property type="entry name" value="HTH_LACI_2"/>
    <property type="match status" value="1"/>
</dbReference>
<keyword evidence="6" id="KW-1185">Reference proteome</keyword>
<evidence type="ECO:0000259" key="4">
    <source>
        <dbReference type="PROSITE" id="PS50932"/>
    </source>
</evidence>
<dbReference type="OrthoDB" id="7170131at2"/>
<keyword evidence="1" id="KW-0805">Transcription regulation</keyword>
<dbReference type="Gene3D" id="1.10.260.40">
    <property type="entry name" value="lambda repressor-like DNA-binding domains"/>
    <property type="match status" value="1"/>
</dbReference>
<evidence type="ECO:0000256" key="2">
    <source>
        <dbReference type="ARBA" id="ARBA00023125"/>
    </source>
</evidence>
<sequence>MKSGSKAPSMRDGKSHRMEDVAVEAKVSLATVSRVFSQPDLVSEETRQRVHEAAARLRYLPNLMAGSMAGKRSRIVGALVPAIASPIFSETISGLSSVLREARYELMLSQSGYDPEQELSILQAFLGRRVDAIVVAGAVITPPSRELLLNAGTPVVETWELITEPIDMAVGFSNPDAAAASARFLIDRGYRRLGFIGGTDRRSMQRLEGFSAALRKAGLADPQAISIKSPAPSSFMEGGAAMDRMLRQDQKVDAVFCTNDLLAAGALFECQRRGLAVPGDIAVMGFSNLDISEVTVPALTTVQVGAREIGSQAAQMILDRIEGQGARPLPLDTGFSIIERQST</sequence>
<keyword evidence="3" id="KW-0804">Transcription</keyword>
<dbReference type="InterPro" id="IPR000843">
    <property type="entry name" value="HTH_LacI"/>
</dbReference>
<dbReference type="CDD" id="cd01575">
    <property type="entry name" value="PBP1_GntR"/>
    <property type="match status" value="1"/>
</dbReference>